<sequence length="313" mass="34240">MKALFHESNTKSRSPNLHLPPNTILQNINTRVVLHQQRRRNCIDNALGNITVPHFSLASLQFYPVATTRRPPKPPGIESRAAMKIVLAGASGYVGREVLNQAIVHPSISTVVALSRRPLTGPPFDHPKVKVVVVDDFETGYTPQVLEQLQGAVGCCWAIGSKFSDASTTRKVYQGYTLAAATAFSYLARNSASTFRFAHTSGFITVRDQKKSLWVLSDVRKIGGEAEVKLLDFAKANETPFEAVVLRPAGVRAKDAKMLPEWIIGTNYNVRVDELAAVLIDSVVNGVEAGRDTLENAEIVKRGRELLANTAGR</sequence>
<dbReference type="PANTHER" id="PTHR14097">
    <property type="entry name" value="OXIDOREDUCTASE HTATIP2"/>
    <property type="match status" value="1"/>
</dbReference>
<dbReference type="InterPro" id="IPR036291">
    <property type="entry name" value="NAD(P)-bd_dom_sf"/>
</dbReference>
<dbReference type="EMBL" id="MU251495">
    <property type="protein sequence ID" value="KAG9233570.1"/>
    <property type="molecule type" value="Genomic_DNA"/>
</dbReference>
<organism evidence="2 3">
    <name type="scientific">Amylocarpus encephaloides</name>
    <dbReference type="NCBI Taxonomy" id="45428"/>
    <lineage>
        <taxon>Eukaryota</taxon>
        <taxon>Fungi</taxon>
        <taxon>Dikarya</taxon>
        <taxon>Ascomycota</taxon>
        <taxon>Pezizomycotina</taxon>
        <taxon>Leotiomycetes</taxon>
        <taxon>Helotiales</taxon>
        <taxon>Helotiales incertae sedis</taxon>
        <taxon>Amylocarpus</taxon>
    </lineage>
</organism>
<feature type="region of interest" description="Disordered" evidence="1">
    <location>
        <begin position="1"/>
        <end position="20"/>
    </location>
</feature>
<reference evidence="2" key="1">
    <citation type="journal article" date="2021" name="IMA Fungus">
        <title>Genomic characterization of three marine fungi, including Emericellopsis atlantica sp. nov. with signatures of a generalist lifestyle and marine biomass degradation.</title>
        <authorList>
            <person name="Hagestad O.C."/>
            <person name="Hou L."/>
            <person name="Andersen J.H."/>
            <person name="Hansen E.H."/>
            <person name="Altermark B."/>
            <person name="Li C."/>
            <person name="Kuhnert E."/>
            <person name="Cox R.J."/>
            <person name="Crous P.W."/>
            <person name="Spatafora J.W."/>
            <person name="Lail K."/>
            <person name="Amirebrahimi M."/>
            <person name="Lipzen A."/>
            <person name="Pangilinan J."/>
            <person name="Andreopoulos W."/>
            <person name="Hayes R.D."/>
            <person name="Ng V."/>
            <person name="Grigoriev I.V."/>
            <person name="Jackson S.A."/>
            <person name="Sutton T.D.S."/>
            <person name="Dobson A.D.W."/>
            <person name="Rama T."/>
        </authorList>
    </citation>
    <scope>NUCLEOTIDE SEQUENCE</scope>
    <source>
        <strain evidence="2">TRa018bII</strain>
    </source>
</reference>
<feature type="compositionally biased region" description="Basic and acidic residues" evidence="1">
    <location>
        <begin position="1"/>
        <end position="10"/>
    </location>
</feature>
<evidence type="ECO:0000256" key="1">
    <source>
        <dbReference type="SAM" id="MobiDB-lite"/>
    </source>
</evidence>
<dbReference type="Proteomes" id="UP000824998">
    <property type="component" value="Unassembled WGS sequence"/>
</dbReference>
<accession>A0A9P7YI88</accession>
<proteinExistence type="predicted"/>
<gene>
    <name evidence="2" type="ORF">BJ875DRAFT_463854</name>
</gene>
<dbReference type="OrthoDB" id="3535423at2759"/>
<comment type="caution">
    <text evidence="2">The sequence shown here is derived from an EMBL/GenBank/DDBJ whole genome shotgun (WGS) entry which is preliminary data.</text>
</comment>
<dbReference type="PANTHER" id="PTHR14097:SF9">
    <property type="entry name" value="EPIMERASE, PUTATIVE (AFU_ORTHOLOGUE AFUA_8G07320)-RELATED"/>
    <property type="match status" value="1"/>
</dbReference>
<dbReference type="AlphaFoldDB" id="A0A9P7YI88"/>
<keyword evidence="3" id="KW-1185">Reference proteome</keyword>
<name>A0A9P7YI88_9HELO</name>
<dbReference type="SUPFAM" id="SSF51735">
    <property type="entry name" value="NAD(P)-binding Rossmann-fold domains"/>
    <property type="match status" value="1"/>
</dbReference>
<evidence type="ECO:0008006" key="4">
    <source>
        <dbReference type="Google" id="ProtNLM"/>
    </source>
</evidence>
<dbReference type="Gene3D" id="3.40.50.720">
    <property type="entry name" value="NAD(P)-binding Rossmann-like Domain"/>
    <property type="match status" value="1"/>
</dbReference>
<protein>
    <recommendedName>
        <fullName evidence="4">NAD(P)-binding domain-containing protein</fullName>
    </recommendedName>
</protein>
<evidence type="ECO:0000313" key="3">
    <source>
        <dbReference type="Proteomes" id="UP000824998"/>
    </source>
</evidence>
<evidence type="ECO:0000313" key="2">
    <source>
        <dbReference type="EMBL" id="KAG9233570.1"/>
    </source>
</evidence>